<proteinExistence type="predicted"/>
<dbReference type="RefSeq" id="WP_344190525.1">
    <property type="nucleotide sequence ID" value="NZ_BAAAND010000004.1"/>
</dbReference>
<comment type="caution">
    <text evidence="1">The sequence shown here is derived from an EMBL/GenBank/DDBJ whole genome shotgun (WGS) entry which is preliminary data.</text>
</comment>
<dbReference type="SUPFAM" id="SSF141571">
    <property type="entry name" value="Pentapeptide repeat-like"/>
    <property type="match status" value="1"/>
</dbReference>
<evidence type="ECO:0000313" key="1">
    <source>
        <dbReference type="EMBL" id="GAA1580340.1"/>
    </source>
</evidence>
<evidence type="ECO:0008006" key="3">
    <source>
        <dbReference type="Google" id="ProtNLM"/>
    </source>
</evidence>
<name>A0ABN2DM55_9ACTN</name>
<dbReference type="Gene3D" id="2.160.20.80">
    <property type="entry name" value="E3 ubiquitin-protein ligase SopA"/>
    <property type="match status" value="1"/>
</dbReference>
<gene>
    <name evidence="1" type="ORF">GCM10009742_25980</name>
</gene>
<sequence length="222" mass="24881">MEFAVHGHVRVVLPHVEDELRQVPVFPSSGKLTDFEFTGREVRQLASADSRLRGGRMIGVVAERVAFDHVRLDSMIIENTAWMSADLVDCALNRVVFRHCKILGARITDTKFSDVVFEDCRIEYADLDSIQRAGPIVFTRSVFNEVTFGRCELTDCVMTDCELRSVRFEGGEYADLDVRGTDLTGVRGAANLSGVLVTPDQRHQLAEAMVNELDLRYPGDEQ</sequence>
<evidence type="ECO:0000313" key="2">
    <source>
        <dbReference type="Proteomes" id="UP001500190"/>
    </source>
</evidence>
<dbReference type="EMBL" id="BAAAND010000004">
    <property type="protein sequence ID" value="GAA1580340.1"/>
    <property type="molecule type" value="Genomic_DNA"/>
</dbReference>
<dbReference type="Proteomes" id="UP001500190">
    <property type="component" value="Unassembled WGS sequence"/>
</dbReference>
<reference evidence="1 2" key="1">
    <citation type="journal article" date="2019" name="Int. J. Syst. Evol. Microbiol.">
        <title>The Global Catalogue of Microorganisms (GCM) 10K type strain sequencing project: providing services to taxonomists for standard genome sequencing and annotation.</title>
        <authorList>
            <consortium name="The Broad Institute Genomics Platform"/>
            <consortium name="The Broad Institute Genome Sequencing Center for Infectious Disease"/>
            <person name="Wu L."/>
            <person name="Ma J."/>
        </authorList>
    </citation>
    <scope>NUCLEOTIDE SEQUENCE [LARGE SCALE GENOMIC DNA]</scope>
    <source>
        <strain evidence="1 2">JCM 14304</strain>
    </source>
</reference>
<accession>A0ABN2DM55</accession>
<organism evidence="1 2">
    <name type="scientific">Kribbella karoonensis</name>
    <dbReference type="NCBI Taxonomy" id="324851"/>
    <lineage>
        <taxon>Bacteria</taxon>
        <taxon>Bacillati</taxon>
        <taxon>Actinomycetota</taxon>
        <taxon>Actinomycetes</taxon>
        <taxon>Propionibacteriales</taxon>
        <taxon>Kribbellaceae</taxon>
        <taxon>Kribbella</taxon>
    </lineage>
</organism>
<protein>
    <recommendedName>
        <fullName evidence="3">Pentapeptide repeat protein</fullName>
    </recommendedName>
</protein>
<keyword evidence="2" id="KW-1185">Reference proteome</keyword>